<dbReference type="STRING" id="1454004.AW11_00519"/>
<dbReference type="GO" id="GO:0030313">
    <property type="term" value="C:cell envelope"/>
    <property type="evidence" value="ECO:0007669"/>
    <property type="project" value="UniProtKB-SubCell"/>
</dbReference>
<protein>
    <submittedName>
        <fullName evidence="9">Formate dehydrogenase-N subunit beta</fullName>
    </submittedName>
</protein>
<evidence type="ECO:0000313" key="9">
    <source>
        <dbReference type="EMBL" id="EXI90662.1"/>
    </source>
</evidence>
<feature type="domain" description="4Fe-4S ferredoxin-type" evidence="8">
    <location>
        <begin position="154"/>
        <end position="183"/>
    </location>
</feature>
<dbReference type="NCBIfam" id="TIGR01409">
    <property type="entry name" value="TAT_signal_seq"/>
    <property type="match status" value="1"/>
</dbReference>
<dbReference type="eggNOG" id="COG0437">
    <property type="taxonomic scope" value="Bacteria"/>
</dbReference>
<dbReference type="GO" id="GO:0046872">
    <property type="term" value="F:metal ion binding"/>
    <property type="evidence" value="ECO:0007669"/>
    <property type="project" value="UniProtKB-KW"/>
</dbReference>
<dbReference type="PROSITE" id="PS51379">
    <property type="entry name" value="4FE4S_FER_2"/>
    <property type="match status" value="3"/>
</dbReference>
<name>A0A011QMW4_ACCRE</name>
<dbReference type="AlphaFoldDB" id="A0A011QMW4"/>
<keyword evidence="6" id="KW-0411">Iron-sulfur</keyword>
<dbReference type="Proteomes" id="UP000022141">
    <property type="component" value="Unassembled WGS sequence"/>
</dbReference>
<accession>A0A011QMW4</accession>
<gene>
    <name evidence="9" type="primary">fdnH</name>
    <name evidence="9" type="ORF">AW11_00519</name>
</gene>
<keyword evidence="3" id="KW-0479">Metal-binding</keyword>
<evidence type="ECO:0000256" key="2">
    <source>
        <dbReference type="ARBA" id="ARBA00022485"/>
    </source>
</evidence>
<dbReference type="PATRIC" id="fig|1454004.3.peg.539"/>
<keyword evidence="10" id="KW-1185">Reference proteome</keyword>
<keyword evidence="5" id="KW-0408">Iron</keyword>
<evidence type="ECO:0000256" key="1">
    <source>
        <dbReference type="ARBA" id="ARBA00004196"/>
    </source>
</evidence>
<dbReference type="PROSITE" id="PS00198">
    <property type="entry name" value="4FE4S_FER_1"/>
    <property type="match status" value="1"/>
</dbReference>
<dbReference type="InterPro" id="IPR017896">
    <property type="entry name" value="4Fe4S_Fe-S-bd"/>
</dbReference>
<dbReference type="Gene3D" id="3.30.70.20">
    <property type="match status" value="2"/>
</dbReference>
<evidence type="ECO:0000256" key="4">
    <source>
        <dbReference type="ARBA" id="ARBA00022737"/>
    </source>
</evidence>
<evidence type="ECO:0000256" key="7">
    <source>
        <dbReference type="SAM" id="MobiDB-lite"/>
    </source>
</evidence>
<dbReference type="InterPro" id="IPR006311">
    <property type="entry name" value="TAT_signal"/>
</dbReference>
<reference evidence="9" key="1">
    <citation type="submission" date="2014-02" db="EMBL/GenBank/DDBJ databases">
        <title>Expanding our view of genomic diversity in Candidatus Accumulibacter clades.</title>
        <authorList>
            <person name="Skennerton C.T."/>
            <person name="Barr J.J."/>
            <person name="Slater F.R."/>
            <person name="Bond P.L."/>
            <person name="Tyson G.W."/>
        </authorList>
    </citation>
    <scope>NUCLEOTIDE SEQUENCE [LARGE SCALE GENOMIC DNA]</scope>
</reference>
<dbReference type="InterPro" id="IPR019546">
    <property type="entry name" value="TAT_signal_bac_arc"/>
</dbReference>
<keyword evidence="4" id="KW-0677">Repeat</keyword>
<evidence type="ECO:0000313" key="10">
    <source>
        <dbReference type="Proteomes" id="UP000022141"/>
    </source>
</evidence>
<dbReference type="PANTHER" id="PTHR43545:SF1">
    <property type="entry name" value="HYDROGENASE-2 OPERON PROTEIN HYBA"/>
    <property type="match status" value="1"/>
</dbReference>
<proteinExistence type="predicted"/>
<comment type="caution">
    <text evidence="9">The sequence shown here is derived from an EMBL/GenBank/DDBJ whole genome shotgun (WGS) entry which is preliminary data.</text>
</comment>
<evidence type="ECO:0000256" key="6">
    <source>
        <dbReference type="ARBA" id="ARBA00023014"/>
    </source>
</evidence>
<dbReference type="GO" id="GO:0051539">
    <property type="term" value="F:4 iron, 4 sulfur cluster binding"/>
    <property type="evidence" value="ECO:0007669"/>
    <property type="project" value="UniProtKB-KW"/>
</dbReference>
<dbReference type="InterPro" id="IPR017900">
    <property type="entry name" value="4Fe4S_Fe_S_CS"/>
</dbReference>
<evidence type="ECO:0000259" key="8">
    <source>
        <dbReference type="PROSITE" id="PS51379"/>
    </source>
</evidence>
<dbReference type="PANTHER" id="PTHR43545">
    <property type="entry name" value="FORMATE DEHYDROGENASE, NITRATE-INDUCIBLE, IRON-SULFUR SUBUNIT"/>
    <property type="match status" value="1"/>
</dbReference>
<feature type="domain" description="4Fe-4S ferredoxin-type" evidence="8">
    <location>
        <begin position="55"/>
        <end position="83"/>
    </location>
</feature>
<feature type="domain" description="4Fe-4S ferredoxin-type" evidence="8">
    <location>
        <begin position="121"/>
        <end position="152"/>
    </location>
</feature>
<dbReference type="PROSITE" id="PS51318">
    <property type="entry name" value="TAT"/>
    <property type="match status" value="1"/>
</dbReference>
<feature type="region of interest" description="Disordered" evidence="7">
    <location>
        <begin position="333"/>
        <end position="359"/>
    </location>
</feature>
<dbReference type="Pfam" id="PF13247">
    <property type="entry name" value="Fer4_11"/>
    <property type="match status" value="1"/>
</dbReference>
<dbReference type="CDD" id="cd10561">
    <property type="entry name" value="HybA_like"/>
    <property type="match status" value="1"/>
</dbReference>
<dbReference type="InterPro" id="IPR051555">
    <property type="entry name" value="FDH_Electron_Transfer_Unit"/>
</dbReference>
<sequence length="359" mass="38226">MRTETRKPASDGKPRRKFLKGCLGAAGTAVAGGAIGTLSTPAAARDTHHRPPEALGLLYDATLCIGCKACVAACKQANDNPPEFSTVDKLWDTPLDTSGHTFNIIKMYRHGTMTTKDAESNGYAFMKTSCMHCADPSCVSACPVTAMTKDPVTGVVAYDPDACVGCRYCVVACPFGIPKYQYDSPTGKIGKCELCRHRVADGHFSACAEVCPTGATLHGRTRDLLIEAKRRLALPAGSLTRYPRGSIDGGPEQGYEGHVGNYQQHVYGEHEYGGTQVLKLSAVPFEKVGMPNLPPESSAATSETIQHTLYGGLLMPFAVLGAMTYVAKRNVHHDQEEDDDGGGDPNSPAATTGPGREWS</sequence>
<evidence type="ECO:0000256" key="3">
    <source>
        <dbReference type="ARBA" id="ARBA00022723"/>
    </source>
</evidence>
<keyword evidence="2" id="KW-0004">4Fe-4S</keyword>
<organism evidence="9 10">
    <name type="scientific">Accumulibacter regalis</name>
    <dbReference type="NCBI Taxonomy" id="522306"/>
    <lineage>
        <taxon>Bacteria</taxon>
        <taxon>Pseudomonadati</taxon>
        <taxon>Pseudomonadota</taxon>
        <taxon>Betaproteobacteria</taxon>
        <taxon>Candidatus Accumulibacter</taxon>
    </lineage>
</organism>
<evidence type="ECO:0000256" key="5">
    <source>
        <dbReference type="ARBA" id="ARBA00023004"/>
    </source>
</evidence>
<dbReference type="SUPFAM" id="SSF54862">
    <property type="entry name" value="4Fe-4S ferredoxins"/>
    <property type="match status" value="1"/>
</dbReference>
<dbReference type="EMBL" id="JEMY01000004">
    <property type="protein sequence ID" value="EXI90662.1"/>
    <property type="molecule type" value="Genomic_DNA"/>
</dbReference>
<comment type="subcellular location">
    <subcellularLocation>
        <location evidence="1">Cell envelope</location>
    </subcellularLocation>
</comment>
<dbReference type="NCBIfam" id="NF008134">
    <property type="entry name" value="PRK10882.1"/>
    <property type="match status" value="1"/>
</dbReference>